<dbReference type="EMBL" id="JAACXV010000156">
    <property type="protein sequence ID" value="KAF7282789.1"/>
    <property type="molecule type" value="Genomic_DNA"/>
</dbReference>
<evidence type="ECO:0000256" key="1">
    <source>
        <dbReference type="SAM" id="MobiDB-lite"/>
    </source>
</evidence>
<gene>
    <name evidence="2" type="ORF">GWI33_001937</name>
</gene>
<name>A0A834IKS7_RHYFE</name>
<dbReference type="AlphaFoldDB" id="A0A834IKS7"/>
<evidence type="ECO:0000313" key="3">
    <source>
        <dbReference type="Proteomes" id="UP000625711"/>
    </source>
</evidence>
<comment type="caution">
    <text evidence="2">The sequence shown here is derived from an EMBL/GenBank/DDBJ whole genome shotgun (WGS) entry which is preliminary data.</text>
</comment>
<evidence type="ECO:0000313" key="2">
    <source>
        <dbReference type="EMBL" id="KAF7282789.1"/>
    </source>
</evidence>
<keyword evidence="3" id="KW-1185">Reference proteome</keyword>
<feature type="region of interest" description="Disordered" evidence="1">
    <location>
        <begin position="26"/>
        <end position="52"/>
    </location>
</feature>
<feature type="compositionally biased region" description="Basic residues" evidence="1">
    <location>
        <begin position="41"/>
        <end position="52"/>
    </location>
</feature>
<dbReference type="Proteomes" id="UP000625711">
    <property type="component" value="Unassembled WGS sequence"/>
</dbReference>
<accession>A0A834IKS7</accession>
<protein>
    <submittedName>
        <fullName evidence="2">Uncharacterized protein</fullName>
    </submittedName>
</protein>
<organism evidence="2 3">
    <name type="scientific">Rhynchophorus ferrugineus</name>
    <name type="common">Red palm weevil</name>
    <name type="synonym">Curculio ferrugineus</name>
    <dbReference type="NCBI Taxonomy" id="354439"/>
    <lineage>
        <taxon>Eukaryota</taxon>
        <taxon>Metazoa</taxon>
        <taxon>Ecdysozoa</taxon>
        <taxon>Arthropoda</taxon>
        <taxon>Hexapoda</taxon>
        <taxon>Insecta</taxon>
        <taxon>Pterygota</taxon>
        <taxon>Neoptera</taxon>
        <taxon>Endopterygota</taxon>
        <taxon>Coleoptera</taxon>
        <taxon>Polyphaga</taxon>
        <taxon>Cucujiformia</taxon>
        <taxon>Curculionidae</taxon>
        <taxon>Dryophthorinae</taxon>
        <taxon>Rhynchophorus</taxon>
    </lineage>
</organism>
<reference evidence="2" key="1">
    <citation type="submission" date="2020-08" db="EMBL/GenBank/DDBJ databases">
        <title>Genome sequencing and assembly of the red palm weevil Rhynchophorus ferrugineus.</title>
        <authorList>
            <person name="Dias G.B."/>
            <person name="Bergman C.M."/>
            <person name="Manee M."/>
        </authorList>
    </citation>
    <scope>NUCLEOTIDE SEQUENCE</scope>
    <source>
        <strain evidence="2">AA-2017</strain>
        <tissue evidence="2">Whole larva</tissue>
    </source>
</reference>
<sequence length="89" mass="9730">MSSSSSAVTHRKSTWNSIWGMFGVGGCARRSSNPPPPGRSPRSRRQRRRIRKFHRVGKSIAASRWWKRVSGSGRELFSGDGGTAAASAD</sequence>
<proteinExistence type="predicted"/>